<dbReference type="EMBL" id="UPHP01000148">
    <property type="protein sequence ID" value="VBA44284.1"/>
    <property type="molecule type" value="Genomic_DNA"/>
</dbReference>
<evidence type="ECO:0000313" key="2">
    <source>
        <dbReference type="Proteomes" id="UP000273307"/>
    </source>
</evidence>
<gene>
    <name evidence="1" type="ORF">LAUMK136_05549</name>
</gene>
<accession>A0A498QHR7</accession>
<name>A0A498QHR7_9MYCO</name>
<dbReference type="AlphaFoldDB" id="A0A498QHR7"/>
<protein>
    <submittedName>
        <fullName evidence="1">Uncharacterized protein</fullName>
    </submittedName>
</protein>
<dbReference type="RefSeq" id="WP_244605153.1">
    <property type="nucleotide sequence ID" value="NZ_UPHP01000148.1"/>
</dbReference>
<proteinExistence type="predicted"/>
<organism evidence="1 2">
    <name type="scientific">Mycobacterium attenuatum</name>
    <dbReference type="NCBI Taxonomy" id="2341086"/>
    <lineage>
        <taxon>Bacteria</taxon>
        <taxon>Bacillati</taxon>
        <taxon>Actinomycetota</taxon>
        <taxon>Actinomycetes</taxon>
        <taxon>Mycobacteriales</taxon>
        <taxon>Mycobacteriaceae</taxon>
        <taxon>Mycobacterium</taxon>
    </lineage>
</organism>
<dbReference type="Proteomes" id="UP000273307">
    <property type="component" value="Unassembled WGS sequence"/>
</dbReference>
<evidence type="ECO:0000313" key="1">
    <source>
        <dbReference type="EMBL" id="VBA44284.1"/>
    </source>
</evidence>
<keyword evidence="2" id="KW-1185">Reference proteome</keyword>
<sequence>MESHAIRHPDGDSCAETIHHYEFWREVATLTGKDSYDEATWVNGRLYFRSDFSRKMQDWPAWNEAGEWAAWIIEPTPEGNYNVLRSLKHERAKERSEEVEATFSKMADAGKYIILQVGDERRLALRLQTLFIKWEAAGLDPRIEVTSAGQQAVDDLVKRSPRLRRDFAQLHLKTYMLREDPSSYAIALVSRQPDMQVLALSYAELDEMLLDGMPEDVISKVSLG</sequence>
<reference evidence="1 2" key="1">
    <citation type="submission" date="2018-09" db="EMBL/GenBank/DDBJ databases">
        <authorList>
            <person name="Tagini F."/>
        </authorList>
    </citation>
    <scope>NUCLEOTIDE SEQUENCE [LARGE SCALE GENOMIC DNA]</scope>
    <source>
        <strain evidence="1 2">MK136</strain>
    </source>
</reference>